<sequence>MKYLQVTEWYIVGSMTLSSAWVAVLAAFFLTWIVLWKLYDKQMREILVDVAFTFIIVWKLSVILTDFSMVIKFPLSILYFNGGKTGVILGTLFASFKLYVSLKKRNFLLQDIQAVLVGYISIQTSYQILQVLLNEGLWWQEAITTISFSIYVVFVSFCLPKMEKVNQFISIAFVFMHIIVAVLQPNGFFQTPLFVTVFFAFFINFLLYKSERLKK</sequence>
<feature type="transmembrane region" description="Helical" evidence="1">
    <location>
        <begin position="112"/>
        <end position="132"/>
    </location>
</feature>
<evidence type="ECO:0000313" key="3">
    <source>
        <dbReference type="Proteomes" id="UP000316626"/>
    </source>
</evidence>
<dbReference type="EMBL" id="VDGI01000007">
    <property type="protein sequence ID" value="TQR20256.1"/>
    <property type="molecule type" value="Genomic_DNA"/>
</dbReference>
<dbReference type="OrthoDB" id="2427847at2"/>
<proteinExistence type="predicted"/>
<reference evidence="2 3" key="1">
    <citation type="submission" date="2019-06" db="EMBL/GenBank/DDBJ databases">
        <title>Psychrobacillus vulpis sp. nov., a new species isolated from feces of a red fox that inhabits in The Tablas de Daimiel Natural Park, Albacete, Spain.</title>
        <authorList>
            <person name="Rodriguez M."/>
            <person name="Reina J.C."/>
            <person name="Bejar V."/>
            <person name="Llamas I."/>
        </authorList>
    </citation>
    <scope>NUCLEOTIDE SEQUENCE [LARGE SCALE GENOMIC DNA]</scope>
    <source>
        <strain evidence="2 3">Z8</strain>
    </source>
</reference>
<feature type="transmembrane region" description="Helical" evidence="1">
    <location>
        <begin position="46"/>
        <end position="71"/>
    </location>
</feature>
<dbReference type="RefSeq" id="WP_142642234.1">
    <property type="nucleotide sequence ID" value="NZ_VDGI01000007.1"/>
</dbReference>
<name>A0A544TS30_9BACI</name>
<feature type="transmembrane region" description="Helical" evidence="1">
    <location>
        <begin position="189"/>
        <end position="208"/>
    </location>
</feature>
<keyword evidence="1" id="KW-0812">Transmembrane</keyword>
<feature type="transmembrane region" description="Helical" evidence="1">
    <location>
        <begin position="165"/>
        <end position="183"/>
    </location>
</feature>
<gene>
    <name evidence="2" type="ORF">FG384_08845</name>
</gene>
<feature type="transmembrane region" description="Helical" evidence="1">
    <location>
        <begin position="20"/>
        <end position="39"/>
    </location>
</feature>
<feature type="transmembrane region" description="Helical" evidence="1">
    <location>
        <begin position="138"/>
        <end position="158"/>
    </location>
</feature>
<accession>A0A544TS30</accession>
<dbReference type="Proteomes" id="UP000316626">
    <property type="component" value="Unassembled WGS sequence"/>
</dbReference>
<feature type="transmembrane region" description="Helical" evidence="1">
    <location>
        <begin position="77"/>
        <end position="100"/>
    </location>
</feature>
<organism evidence="2 3">
    <name type="scientific">Psychrobacillus vulpis</name>
    <dbReference type="NCBI Taxonomy" id="2325572"/>
    <lineage>
        <taxon>Bacteria</taxon>
        <taxon>Bacillati</taxon>
        <taxon>Bacillota</taxon>
        <taxon>Bacilli</taxon>
        <taxon>Bacillales</taxon>
        <taxon>Bacillaceae</taxon>
        <taxon>Psychrobacillus</taxon>
    </lineage>
</organism>
<evidence type="ECO:0000313" key="2">
    <source>
        <dbReference type="EMBL" id="TQR20256.1"/>
    </source>
</evidence>
<keyword evidence="1" id="KW-0472">Membrane</keyword>
<evidence type="ECO:0000256" key="1">
    <source>
        <dbReference type="SAM" id="Phobius"/>
    </source>
</evidence>
<comment type="caution">
    <text evidence="2">The sequence shown here is derived from an EMBL/GenBank/DDBJ whole genome shotgun (WGS) entry which is preliminary data.</text>
</comment>
<protein>
    <submittedName>
        <fullName evidence="2">Uncharacterized protein</fullName>
    </submittedName>
</protein>
<keyword evidence="1" id="KW-1133">Transmembrane helix</keyword>
<dbReference type="AlphaFoldDB" id="A0A544TS30"/>
<keyword evidence="3" id="KW-1185">Reference proteome</keyword>